<dbReference type="Proteomes" id="UP000663836">
    <property type="component" value="Unassembled WGS sequence"/>
</dbReference>
<proteinExistence type="predicted"/>
<keyword evidence="1" id="KW-0479">Metal-binding</keyword>
<feature type="domain" description="SWIM-type" evidence="2">
    <location>
        <begin position="134"/>
        <end position="164"/>
    </location>
</feature>
<protein>
    <recommendedName>
        <fullName evidence="2">SWIM-type domain-containing protein</fullName>
    </recommendedName>
</protein>
<gene>
    <name evidence="4" type="ORF">JBS370_LOCUS11568</name>
    <name evidence="3" type="ORF">ZHD862_LOCUS26546</name>
</gene>
<dbReference type="PROSITE" id="PS50966">
    <property type="entry name" value="ZF_SWIM"/>
    <property type="match status" value="1"/>
</dbReference>
<evidence type="ECO:0000256" key="1">
    <source>
        <dbReference type="PROSITE-ProRule" id="PRU00325"/>
    </source>
</evidence>
<comment type="caution">
    <text evidence="4">The sequence shown here is derived from an EMBL/GenBank/DDBJ whole genome shotgun (WGS) entry which is preliminary data.</text>
</comment>
<accession>A0A818X423</accession>
<dbReference type="EMBL" id="CAJNOT010002002">
    <property type="protein sequence ID" value="CAF1273625.1"/>
    <property type="molecule type" value="Genomic_DNA"/>
</dbReference>
<organism evidence="4 5">
    <name type="scientific">Rotaria sordida</name>
    <dbReference type="NCBI Taxonomy" id="392033"/>
    <lineage>
        <taxon>Eukaryota</taxon>
        <taxon>Metazoa</taxon>
        <taxon>Spiralia</taxon>
        <taxon>Gnathifera</taxon>
        <taxon>Rotifera</taxon>
        <taxon>Eurotatoria</taxon>
        <taxon>Bdelloidea</taxon>
        <taxon>Philodinida</taxon>
        <taxon>Philodinidae</taxon>
        <taxon>Rotaria</taxon>
    </lineage>
</organism>
<dbReference type="AlphaFoldDB" id="A0A818X423"/>
<evidence type="ECO:0000313" key="5">
    <source>
        <dbReference type="Proteomes" id="UP000663836"/>
    </source>
</evidence>
<evidence type="ECO:0000259" key="2">
    <source>
        <dbReference type="PROSITE" id="PS50966"/>
    </source>
</evidence>
<name>A0A818X423_9BILA</name>
<keyword evidence="1" id="KW-0863">Zinc-finger</keyword>
<evidence type="ECO:0000313" key="4">
    <source>
        <dbReference type="EMBL" id="CAF3733631.1"/>
    </source>
</evidence>
<dbReference type="InterPro" id="IPR007527">
    <property type="entry name" value="Znf_SWIM"/>
</dbReference>
<evidence type="ECO:0000313" key="3">
    <source>
        <dbReference type="EMBL" id="CAF1273625.1"/>
    </source>
</evidence>
<dbReference type="GO" id="GO:0008270">
    <property type="term" value="F:zinc ion binding"/>
    <property type="evidence" value="ECO:0007669"/>
    <property type="project" value="UniProtKB-KW"/>
</dbReference>
<reference evidence="4" key="1">
    <citation type="submission" date="2021-02" db="EMBL/GenBank/DDBJ databases">
        <authorList>
            <person name="Nowell W R."/>
        </authorList>
    </citation>
    <scope>NUCLEOTIDE SEQUENCE</scope>
</reference>
<dbReference type="Proteomes" id="UP000663864">
    <property type="component" value="Unassembled WGS sequence"/>
</dbReference>
<sequence>MVKRMWNFVDKFFRENELESYIVQNAVSMKRTEEIEAGKKVIYRCSKYRKYAECDFQVKVIFSGDGGITILTSNEHNHAYRASTTRAPSLVSEIVINSVAAGLSRIQMCRATEHQYKGVVSHSQLCNLLNYADRLITVPMMCSCRTNLKTYVCKHAVGASIHFGLHIISNLHKLKSLGKQRGRPKKTAGPALSR</sequence>
<keyword evidence="1" id="KW-0862">Zinc</keyword>
<dbReference type="EMBL" id="CAJOBD010000896">
    <property type="protein sequence ID" value="CAF3733631.1"/>
    <property type="molecule type" value="Genomic_DNA"/>
</dbReference>